<dbReference type="AlphaFoldDB" id="A0AA39WSE2"/>
<sequence length="280" mass="29908">MPSTLLPFAFFAALVAGQVCDLQFDARVPDDLGVAGLDGVNDVFSNAFVIGEGLQFSQVVQLPNVDQALFDVEATIAVEVTINDDSIFNGQTAFRRAELLPASNDGADDSTVGIKSIHFSVMKSDARPLNLSHEYQLAFLETADFSATQFTLKTGTILGVQTADPDTLQIFGNSNDNLLLFSAPFTPGVFHNFALTLDFDTLTTRVFYSQGNAALKSMGQVLVNDVSGRGQFHFGLLKKPVNPGADITVEGDQPAGIDEGIIFGSIFQEDTIVGCISLSP</sequence>
<evidence type="ECO:0000259" key="2">
    <source>
        <dbReference type="Pfam" id="PF18271"/>
    </source>
</evidence>
<keyword evidence="4" id="KW-1185">Reference proteome</keyword>
<evidence type="ECO:0000256" key="1">
    <source>
        <dbReference type="SAM" id="SignalP"/>
    </source>
</evidence>
<evidence type="ECO:0000313" key="4">
    <source>
        <dbReference type="Proteomes" id="UP001175000"/>
    </source>
</evidence>
<evidence type="ECO:0000313" key="3">
    <source>
        <dbReference type="EMBL" id="KAK0620718.1"/>
    </source>
</evidence>
<proteinExistence type="predicted"/>
<organism evidence="3 4">
    <name type="scientific">Immersiella caudata</name>
    <dbReference type="NCBI Taxonomy" id="314043"/>
    <lineage>
        <taxon>Eukaryota</taxon>
        <taxon>Fungi</taxon>
        <taxon>Dikarya</taxon>
        <taxon>Ascomycota</taxon>
        <taxon>Pezizomycotina</taxon>
        <taxon>Sordariomycetes</taxon>
        <taxon>Sordariomycetidae</taxon>
        <taxon>Sordariales</taxon>
        <taxon>Lasiosphaeriaceae</taxon>
        <taxon>Immersiella</taxon>
    </lineage>
</organism>
<dbReference type="PANTHER" id="PTHR34612:SF2">
    <property type="entry name" value="GLYCOSIDE HYDROLASE 131 CATALYTIC N-TERMINAL DOMAIN-CONTAINING PROTEIN"/>
    <property type="match status" value="1"/>
</dbReference>
<dbReference type="Proteomes" id="UP001175000">
    <property type="component" value="Unassembled WGS sequence"/>
</dbReference>
<dbReference type="EMBL" id="JAULSU010000004">
    <property type="protein sequence ID" value="KAK0620718.1"/>
    <property type="molecule type" value="Genomic_DNA"/>
</dbReference>
<comment type="caution">
    <text evidence="3">The sequence shown here is derived from an EMBL/GenBank/DDBJ whole genome shotgun (WGS) entry which is preliminary data.</text>
</comment>
<dbReference type="InterPro" id="IPR041524">
    <property type="entry name" value="GH131_N"/>
</dbReference>
<dbReference type="Gene3D" id="2.60.120.1160">
    <property type="match status" value="1"/>
</dbReference>
<reference evidence="3" key="1">
    <citation type="submission" date="2023-06" db="EMBL/GenBank/DDBJ databases">
        <title>Genome-scale phylogeny and comparative genomics of the fungal order Sordariales.</title>
        <authorList>
            <consortium name="Lawrence Berkeley National Laboratory"/>
            <person name="Hensen N."/>
            <person name="Bonometti L."/>
            <person name="Westerberg I."/>
            <person name="Brannstrom I.O."/>
            <person name="Guillou S."/>
            <person name="Cros-Aarteil S."/>
            <person name="Calhoun S."/>
            <person name="Haridas S."/>
            <person name="Kuo A."/>
            <person name="Mondo S."/>
            <person name="Pangilinan J."/>
            <person name="Riley R."/>
            <person name="Labutti K."/>
            <person name="Andreopoulos B."/>
            <person name="Lipzen A."/>
            <person name="Chen C."/>
            <person name="Yanf M."/>
            <person name="Daum C."/>
            <person name="Ng V."/>
            <person name="Clum A."/>
            <person name="Steindorff A."/>
            <person name="Ohm R."/>
            <person name="Martin F."/>
            <person name="Silar P."/>
            <person name="Natvig D."/>
            <person name="Lalanne C."/>
            <person name="Gautier V."/>
            <person name="Ament-Velasquez S.L."/>
            <person name="Kruys A."/>
            <person name="Hutchinson M.I."/>
            <person name="Powell A.J."/>
            <person name="Barry K."/>
            <person name="Miller A.N."/>
            <person name="Grigoriev I.V."/>
            <person name="Debuchy R."/>
            <person name="Gladieux P."/>
            <person name="Thoren M.H."/>
            <person name="Johannesson H."/>
        </authorList>
    </citation>
    <scope>NUCLEOTIDE SEQUENCE</scope>
    <source>
        <strain evidence="3">CBS 606.72</strain>
    </source>
</reference>
<name>A0AA39WSE2_9PEZI</name>
<accession>A0AA39WSE2</accession>
<feature type="domain" description="Glycoside hydrolase 131 catalytic N-terminal" evidence="2">
    <location>
        <begin position="23"/>
        <end position="273"/>
    </location>
</feature>
<protein>
    <recommendedName>
        <fullName evidence="2">Glycoside hydrolase 131 catalytic N-terminal domain-containing protein</fullName>
    </recommendedName>
</protein>
<dbReference type="Pfam" id="PF18271">
    <property type="entry name" value="GH131_N"/>
    <property type="match status" value="1"/>
</dbReference>
<gene>
    <name evidence="3" type="ORF">B0T14DRAFT_457865</name>
</gene>
<dbReference type="PANTHER" id="PTHR34612">
    <property type="entry name" value="GH131_N DOMAIN-CONTAINING PROTEIN"/>
    <property type="match status" value="1"/>
</dbReference>
<keyword evidence="1" id="KW-0732">Signal</keyword>
<feature type="chain" id="PRO_5041341318" description="Glycoside hydrolase 131 catalytic N-terminal domain-containing protein" evidence="1">
    <location>
        <begin position="18"/>
        <end position="280"/>
    </location>
</feature>
<feature type="signal peptide" evidence="1">
    <location>
        <begin position="1"/>
        <end position="17"/>
    </location>
</feature>